<evidence type="ECO:0000313" key="4">
    <source>
        <dbReference type="Proteomes" id="UP000590749"/>
    </source>
</evidence>
<evidence type="ECO:0000259" key="2">
    <source>
        <dbReference type="Pfam" id="PF14065"/>
    </source>
</evidence>
<evidence type="ECO:0000313" key="3">
    <source>
        <dbReference type="EMBL" id="MBB3096107.1"/>
    </source>
</evidence>
<accession>A0A7W5AGW2</accession>
<organism evidence="3 4">
    <name type="scientific">Actinoplanes campanulatus</name>
    <dbReference type="NCBI Taxonomy" id="113559"/>
    <lineage>
        <taxon>Bacteria</taxon>
        <taxon>Bacillati</taxon>
        <taxon>Actinomycetota</taxon>
        <taxon>Actinomycetes</taxon>
        <taxon>Micromonosporales</taxon>
        <taxon>Micromonosporaceae</taxon>
        <taxon>Actinoplanes</taxon>
    </lineage>
</organism>
<dbReference type="EMBL" id="JACHXF010000007">
    <property type="protein sequence ID" value="MBB3096107.1"/>
    <property type="molecule type" value="Genomic_DNA"/>
</dbReference>
<feature type="region of interest" description="Disordered" evidence="1">
    <location>
        <begin position="183"/>
        <end position="202"/>
    </location>
</feature>
<dbReference type="AlphaFoldDB" id="A0A7W5AGW2"/>
<gene>
    <name evidence="3" type="ORF">FHR83_003777</name>
</gene>
<feature type="domain" description="Pvc16 N-terminal" evidence="2">
    <location>
        <begin position="9"/>
        <end position="193"/>
    </location>
</feature>
<proteinExistence type="predicted"/>
<keyword evidence="4" id="KW-1185">Reference proteome</keyword>
<name>A0A7W5AGW2_9ACTN</name>
<dbReference type="InterPro" id="IPR025351">
    <property type="entry name" value="Pvc16_N"/>
</dbReference>
<comment type="caution">
    <text evidence="3">The sequence shown here is derived from an EMBL/GenBank/DDBJ whole genome shotgun (WGS) entry which is preliminary data.</text>
</comment>
<dbReference type="RefSeq" id="WP_183221348.1">
    <property type="nucleotide sequence ID" value="NZ_BMPW01000005.1"/>
</dbReference>
<evidence type="ECO:0000256" key="1">
    <source>
        <dbReference type="SAM" id="MobiDB-lite"/>
    </source>
</evidence>
<protein>
    <recommendedName>
        <fullName evidence="2">Pvc16 N-terminal domain-containing protein</fullName>
    </recommendedName>
</protein>
<dbReference type="Proteomes" id="UP000590749">
    <property type="component" value="Unassembled WGS sequence"/>
</dbReference>
<sequence>MSNALAIATVTQALAMQIERNLPPEIDFAVNVQTRRPHTEPPSEPSVTVFCYQVTPNAALRNADLPVRASDGTPIGRSAAALDLQYLISAYGEENELVGQRLIGSIVRTLHEQPLLPADVIEEAVRQPYLNGSDLAATPQRVRFSPTAMDIEETSKLWGMFHQTPYVLSAVYQASLVLIEGRETPPRRPPVREPSIRVTVRD</sequence>
<reference evidence="3 4" key="1">
    <citation type="submission" date="2020-08" db="EMBL/GenBank/DDBJ databases">
        <title>Genomic Encyclopedia of Type Strains, Phase III (KMG-III): the genomes of soil and plant-associated and newly described type strains.</title>
        <authorList>
            <person name="Whitman W."/>
        </authorList>
    </citation>
    <scope>NUCLEOTIDE SEQUENCE [LARGE SCALE GENOMIC DNA]</scope>
    <source>
        <strain evidence="3 4">CECT 3287</strain>
    </source>
</reference>
<dbReference type="Pfam" id="PF14065">
    <property type="entry name" value="Pvc16_N"/>
    <property type="match status" value="1"/>
</dbReference>